<evidence type="ECO:0000256" key="5">
    <source>
        <dbReference type="ARBA" id="ARBA00022801"/>
    </source>
</evidence>
<proteinExistence type="inferred from homology"/>
<dbReference type="PANTHER" id="PTHR45848:SF4">
    <property type="entry name" value="DUAL SPECIFICITY PROTEIN PHOSPHATASE 12"/>
    <property type="match status" value="1"/>
</dbReference>
<feature type="compositionally biased region" description="Basic and acidic residues" evidence="11">
    <location>
        <begin position="11"/>
        <end position="20"/>
    </location>
</feature>
<dbReference type="PROSITE" id="PS50056">
    <property type="entry name" value="TYR_PHOSPHATASE_2"/>
    <property type="match status" value="1"/>
</dbReference>
<dbReference type="AlphaFoldDB" id="A0A6A4JJI4"/>
<keyword evidence="4" id="KW-0963">Cytoplasm</keyword>
<evidence type="ECO:0000256" key="6">
    <source>
        <dbReference type="ARBA" id="ARBA00022912"/>
    </source>
</evidence>
<evidence type="ECO:0000256" key="3">
    <source>
        <dbReference type="ARBA" id="ARBA00008601"/>
    </source>
</evidence>
<feature type="domain" description="Tyrosine specific protein phosphatases" evidence="13">
    <location>
        <begin position="90"/>
        <end position="150"/>
    </location>
</feature>
<dbReference type="InterPro" id="IPR016278">
    <property type="entry name" value="DUSP12"/>
</dbReference>
<comment type="catalytic activity">
    <reaction evidence="10">
        <text>O-phospho-L-tyrosyl-[protein] + H2O = L-tyrosyl-[protein] + phosphate</text>
        <dbReference type="Rhea" id="RHEA:10684"/>
        <dbReference type="Rhea" id="RHEA-COMP:10136"/>
        <dbReference type="Rhea" id="RHEA-COMP:20101"/>
        <dbReference type="ChEBI" id="CHEBI:15377"/>
        <dbReference type="ChEBI" id="CHEBI:43474"/>
        <dbReference type="ChEBI" id="CHEBI:46858"/>
        <dbReference type="ChEBI" id="CHEBI:61978"/>
        <dbReference type="EC" id="3.1.3.48"/>
    </reaction>
</comment>
<gene>
    <name evidence="14" type="ORF">GE061_019593</name>
</gene>
<comment type="caution">
    <text evidence="14">The sequence shown here is derived from an EMBL/GenBank/DDBJ whole genome shotgun (WGS) entry which is preliminary data.</text>
</comment>
<protein>
    <submittedName>
        <fullName evidence="14">Uncharacterized protein</fullName>
    </submittedName>
</protein>
<evidence type="ECO:0000256" key="11">
    <source>
        <dbReference type="SAM" id="MobiDB-lite"/>
    </source>
</evidence>
<feature type="domain" description="Tyrosine-protein phosphatase" evidence="12">
    <location>
        <begin position="26"/>
        <end position="172"/>
    </location>
</feature>
<evidence type="ECO:0000256" key="7">
    <source>
        <dbReference type="ARBA" id="ARBA00023242"/>
    </source>
</evidence>
<dbReference type="CDD" id="cd14498">
    <property type="entry name" value="DSP"/>
    <property type="match status" value="1"/>
</dbReference>
<dbReference type="InterPro" id="IPR029021">
    <property type="entry name" value="Prot-tyrosine_phosphatase-like"/>
</dbReference>
<evidence type="ECO:0000313" key="15">
    <source>
        <dbReference type="Proteomes" id="UP000466442"/>
    </source>
</evidence>
<keyword evidence="5" id="KW-0378">Hydrolase</keyword>
<dbReference type="InterPro" id="IPR020422">
    <property type="entry name" value="TYR_PHOSPHATASE_DUAL_dom"/>
</dbReference>
<evidence type="ECO:0000256" key="2">
    <source>
        <dbReference type="ARBA" id="ARBA00004496"/>
    </source>
</evidence>
<dbReference type="GO" id="GO:0005634">
    <property type="term" value="C:nucleus"/>
    <property type="evidence" value="ECO:0007669"/>
    <property type="project" value="UniProtKB-SubCell"/>
</dbReference>
<dbReference type="InterPro" id="IPR016130">
    <property type="entry name" value="Tyr_Pase_AS"/>
</dbReference>
<evidence type="ECO:0000256" key="8">
    <source>
        <dbReference type="ARBA" id="ARBA00047761"/>
    </source>
</evidence>
<dbReference type="GO" id="GO:0008138">
    <property type="term" value="F:protein tyrosine/serine/threonine phosphatase activity"/>
    <property type="evidence" value="ECO:0007669"/>
    <property type="project" value="InterPro"/>
</dbReference>
<comment type="subcellular location">
    <subcellularLocation>
        <location evidence="2">Cytoplasm</location>
    </subcellularLocation>
    <subcellularLocation>
        <location evidence="1">Nucleus</location>
    </subcellularLocation>
</comment>
<keyword evidence="15" id="KW-1185">Reference proteome</keyword>
<evidence type="ECO:0000256" key="4">
    <source>
        <dbReference type="ARBA" id="ARBA00022490"/>
    </source>
</evidence>
<evidence type="ECO:0000256" key="10">
    <source>
        <dbReference type="ARBA" id="ARBA00051722"/>
    </source>
</evidence>
<dbReference type="OrthoDB" id="2017893at2759"/>
<dbReference type="SMART" id="SM00195">
    <property type="entry name" value="DSPc"/>
    <property type="match status" value="1"/>
</dbReference>
<evidence type="ECO:0000256" key="1">
    <source>
        <dbReference type="ARBA" id="ARBA00004123"/>
    </source>
</evidence>
<evidence type="ECO:0000259" key="13">
    <source>
        <dbReference type="PROSITE" id="PS50056"/>
    </source>
</evidence>
<evidence type="ECO:0000259" key="12">
    <source>
        <dbReference type="PROSITE" id="PS50054"/>
    </source>
</evidence>
<dbReference type="EMBL" id="WIXP02000009">
    <property type="protein sequence ID" value="KAF6205421.1"/>
    <property type="molecule type" value="Genomic_DNA"/>
</dbReference>
<comment type="catalytic activity">
    <reaction evidence="8">
        <text>O-phospho-L-seryl-[protein] + H2O = L-seryl-[protein] + phosphate</text>
        <dbReference type="Rhea" id="RHEA:20629"/>
        <dbReference type="Rhea" id="RHEA-COMP:9863"/>
        <dbReference type="Rhea" id="RHEA-COMP:11604"/>
        <dbReference type="ChEBI" id="CHEBI:15377"/>
        <dbReference type="ChEBI" id="CHEBI:29999"/>
        <dbReference type="ChEBI" id="CHEBI:43474"/>
        <dbReference type="ChEBI" id="CHEBI:83421"/>
        <dbReference type="EC" id="3.1.3.16"/>
    </reaction>
</comment>
<dbReference type="Proteomes" id="UP000466442">
    <property type="component" value="Linkage Group LG9"/>
</dbReference>
<dbReference type="FunFam" id="3.90.190.10:FF:000056">
    <property type="entry name" value="Dual specificity phosphatase 12"/>
    <property type="match status" value="1"/>
</dbReference>
<feature type="region of interest" description="Disordered" evidence="11">
    <location>
        <begin position="1"/>
        <end position="20"/>
    </location>
</feature>
<evidence type="ECO:0000313" key="14">
    <source>
        <dbReference type="EMBL" id="KAF6205421.1"/>
    </source>
</evidence>
<reference evidence="14" key="1">
    <citation type="journal article" date="2021" name="Mol. Ecol. Resour.">
        <title>Apolygus lucorum genome provides insights into omnivorousness and mesophyll feeding.</title>
        <authorList>
            <person name="Liu Y."/>
            <person name="Liu H."/>
            <person name="Wang H."/>
            <person name="Huang T."/>
            <person name="Liu B."/>
            <person name="Yang B."/>
            <person name="Yin L."/>
            <person name="Li B."/>
            <person name="Zhang Y."/>
            <person name="Zhang S."/>
            <person name="Jiang F."/>
            <person name="Zhang X."/>
            <person name="Ren Y."/>
            <person name="Wang B."/>
            <person name="Wang S."/>
            <person name="Lu Y."/>
            <person name="Wu K."/>
            <person name="Fan W."/>
            <person name="Wang G."/>
        </authorList>
    </citation>
    <scope>NUCLEOTIDE SEQUENCE</scope>
    <source>
        <strain evidence="14">12Hb</strain>
    </source>
</reference>
<dbReference type="PROSITE" id="PS00383">
    <property type="entry name" value="TYR_PHOSPHATASE_1"/>
    <property type="match status" value="1"/>
</dbReference>
<dbReference type="GO" id="GO:0004722">
    <property type="term" value="F:protein serine/threonine phosphatase activity"/>
    <property type="evidence" value="ECO:0007669"/>
    <property type="project" value="UniProtKB-EC"/>
</dbReference>
<dbReference type="SUPFAM" id="SSF52799">
    <property type="entry name" value="(Phosphotyrosine protein) phosphatases II"/>
    <property type="match status" value="1"/>
</dbReference>
<dbReference type="InterPro" id="IPR000340">
    <property type="entry name" value="Dual-sp_phosphatase_cat-dom"/>
</dbReference>
<comment type="catalytic activity">
    <reaction evidence="9">
        <text>O-phospho-L-threonyl-[protein] + H2O = L-threonyl-[protein] + phosphate</text>
        <dbReference type="Rhea" id="RHEA:47004"/>
        <dbReference type="Rhea" id="RHEA-COMP:11060"/>
        <dbReference type="Rhea" id="RHEA-COMP:11605"/>
        <dbReference type="ChEBI" id="CHEBI:15377"/>
        <dbReference type="ChEBI" id="CHEBI:30013"/>
        <dbReference type="ChEBI" id="CHEBI:43474"/>
        <dbReference type="ChEBI" id="CHEBI:61977"/>
        <dbReference type="EC" id="3.1.3.16"/>
    </reaction>
</comment>
<dbReference type="Gene3D" id="3.90.190.10">
    <property type="entry name" value="Protein tyrosine phosphatase superfamily"/>
    <property type="match status" value="1"/>
</dbReference>
<dbReference type="GO" id="GO:0004725">
    <property type="term" value="F:protein tyrosine phosphatase activity"/>
    <property type="evidence" value="ECO:0007669"/>
    <property type="project" value="UniProtKB-EC"/>
</dbReference>
<dbReference type="PROSITE" id="PS50054">
    <property type="entry name" value="TYR_PHOSPHATASE_DUAL"/>
    <property type="match status" value="1"/>
</dbReference>
<comment type="similarity">
    <text evidence="3">Belongs to the protein-tyrosine phosphatase family. Non-receptor class dual specificity subfamily.</text>
</comment>
<dbReference type="GO" id="GO:0005737">
    <property type="term" value="C:cytoplasm"/>
    <property type="evidence" value="ECO:0007669"/>
    <property type="project" value="UniProtKB-SubCell"/>
</dbReference>
<dbReference type="PANTHER" id="PTHR45848">
    <property type="entry name" value="DUAL SPECIFICITY PROTEIN PHOSPHATASE 12 FAMILY MEMBER"/>
    <property type="match status" value="1"/>
</dbReference>
<organism evidence="14 15">
    <name type="scientific">Apolygus lucorum</name>
    <name type="common">Small green plant bug</name>
    <name type="synonym">Lygocoris lucorum</name>
    <dbReference type="NCBI Taxonomy" id="248454"/>
    <lineage>
        <taxon>Eukaryota</taxon>
        <taxon>Metazoa</taxon>
        <taxon>Ecdysozoa</taxon>
        <taxon>Arthropoda</taxon>
        <taxon>Hexapoda</taxon>
        <taxon>Insecta</taxon>
        <taxon>Pterygota</taxon>
        <taxon>Neoptera</taxon>
        <taxon>Paraneoptera</taxon>
        <taxon>Hemiptera</taxon>
        <taxon>Heteroptera</taxon>
        <taxon>Panheteroptera</taxon>
        <taxon>Cimicomorpha</taxon>
        <taxon>Miridae</taxon>
        <taxon>Mirini</taxon>
        <taxon>Apolygus</taxon>
    </lineage>
</organism>
<evidence type="ECO:0000256" key="9">
    <source>
        <dbReference type="ARBA" id="ARBA00048336"/>
    </source>
</evidence>
<name>A0A6A4JJI4_APOLU</name>
<keyword evidence="7" id="KW-0539">Nucleus</keyword>
<keyword evidence="6" id="KW-0904">Protein phosphatase</keyword>
<dbReference type="InterPro" id="IPR000387">
    <property type="entry name" value="Tyr_Pase_dom"/>
</dbReference>
<sequence length="334" mass="38030">MDPLLRRSKSTRTDRGTLRRDDFGAGPVSMDLIDHGLWLGNLTAAMSLDTLDKIGCNYILTVDSCPLPRSITLLPGMNTKFIQVTDVPKEDLLCQFESAFNFIEKGIANGVVLVHCYFGVSRSSTIVIAYMMKKYSLPFDEALERVKEKRKFACPNVGFENQLRLFEKMGFKIDKNYLHYRLFKLKVAAAKVRQVKILPTEHMDVVKDDPATITVRPDPLVYRCCKCRRIVASASNILPHFSGRRMSWKRSSDDFRHEEYCTQIYFIEPLAWMKNALHSVEGKLNCPKCNNKLGSFSWVMGCQCPCGSKVAPAFYLVPSKVEWSNMVKNVQVTL</sequence>
<dbReference type="Pfam" id="PF00782">
    <property type="entry name" value="DSPc"/>
    <property type="match status" value="1"/>
</dbReference>
<feature type="compositionally biased region" description="Basic residues" evidence="11">
    <location>
        <begin position="1"/>
        <end position="10"/>
    </location>
</feature>
<dbReference type="PIRSF" id="PIRSF000941">
    <property type="entry name" value="DUSP12"/>
    <property type="match status" value="1"/>
</dbReference>
<accession>A0A6A4JJI4</accession>